<keyword evidence="3" id="KW-1185">Reference proteome</keyword>
<accession>A0A542DZ15</accession>
<evidence type="ECO:0000313" key="2">
    <source>
        <dbReference type="EMBL" id="TQJ08296.1"/>
    </source>
</evidence>
<dbReference type="PANTHER" id="PTHR43031">
    <property type="entry name" value="FAD-DEPENDENT OXIDOREDUCTASE"/>
    <property type="match status" value="1"/>
</dbReference>
<dbReference type="Pfam" id="PF00581">
    <property type="entry name" value="Rhodanese"/>
    <property type="match status" value="1"/>
</dbReference>
<name>A0A542DZ15_9MICO</name>
<dbReference type="CDD" id="cd00158">
    <property type="entry name" value="RHOD"/>
    <property type="match status" value="1"/>
</dbReference>
<keyword evidence="2" id="KW-0808">Transferase</keyword>
<dbReference type="InterPro" id="IPR001763">
    <property type="entry name" value="Rhodanese-like_dom"/>
</dbReference>
<dbReference type="InterPro" id="IPR036873">
    <property type="entry name" value="Rhodanese-like_dom_sf"/>
</dbReference>
<comment type="caution">
    <text evidence="2">The sequence shown here is derived from an EMBL/GenBank/DDBJ whole genome shotgun (WGS) entry which is preliminary data.</text>
</comment>
<dbReference type="PROSITE" id="PS50206">
    <property type="entry name" value="RHODANESE_3"/>
    <property type="match status" value="1"/>
</dbReference>
<dbReference type="OrthoDB" id="9800872at2"/>
<protein>
    <submittedName>
        <fullName evidence="2">Rhodanese-related sulfurtransferase</fullName>
    </submittedName>
</protein>
<dbReference type="InterPro" id="IPR050229">
    <property type="entry name" value="GlpE_sulfurtransferase"/>
</dbReference>
<dbReference type="GO" id="GO:0016740">
    <property type="term" value="F:transferase activity"/>
    <property type="evidence" value="ECO:0007669"/>
    <property type="project" value="UniProtKB-KW"/>
</dbReference>
<dbReference type="Gene3D" id="3.40.250.10">
    <property type="entry name" value="Rhodanese-like domain"/>
    <property type="match status" value="1"/>
</dbReference>
<dbReference type="PANTHER" id="PTHR43031:SF1">
    <property type="entry name" value="PYRIDINE NUCLEOTIDE-DISULPHIDE OXIDOREDUCTASE"/>
    <property type="match status" value="1"/>
</dbReference>
<evidence type="ECO:0000313" key="3">
    <source>
        <dbReference type="Proteomes" id="UP000317893"/>
    </source>
</evidence>
<dbReference type="Proteomes" id="UP000317893">
    <property type="component" value="Unassembled WGS sequence"/>
</dbReference>
<reference evidence="2 3" key="1">
    <citation type="submission" date="2019-06" db="EMBL/GenBank/DDBJ databases">
        <title>Sequencing the genomes of 1000 actinobacteria strains.</title>
        <authorList>
            <person name="Klenk H.-P."/>
        </authorList>
    </citation>
    <scope>NUCLEOTIDE SEQUENCE [LARGE SCALE GENOMIC DNA]</scope>
    <source>
        <strain evidence="2 3">DSM 18607</strain>
    </source>
</reference>
<dbReference type="EMBL" id="VFMN01000001">
    <property type="protein sequence ID" value="TQJ08296.1"/>
    <property type="molecule type" value="Genomic_DNA"/>
</dbReference>
<dbReference type="RefSeq" id="WP_141847827.1">
    <property type="nucleotide sequence ID" value="NZ_BAAAPR010000004.1"/>
</dbReference>
<feature type="domain" description="Rhodanese" evidence="1">
    <location>
        <begin position="11"/>
        <end position="99"/>
    </location>
</feature>
<dbReference type="SUPFAM" id="SSF52821">
    <property type="entry name" value="Rhodanese/Cell cycle control phosphatase"/>
    <property type="match status" value="1"/>
</dbReference>
<gene>
    <name evidence="2" type="ORF">FB458_1380</name>
</gene>
<organism evidence="2 3">
    <name type="scientific">Lapillicoccus jejuensis</name>
    <dbReference type="NCBI Taxonomy" id="402171"/>
    <lineage>
        <taxon>Bacteria</taxon>
        <taxon>Bacillati</taxon>
        <taxon>Actinomycetota</taxon>
        <taxon>Actinomycetes</taxon>
        <taxon>Micrococcales</taxon>
        <taxon>Intrasporangiaceae</taxon>
        <taxon>Lapillicoccus</taxon>
    </lineage>
</organism>
<dbReference type="SMART" id="SM00450">
    <property type="entry name" value="RHOD"/>
    <property type="match status" value="1"/>
</dbReference>
<sequence>MAIPQTSVTDLPDDAVLLDVREQDEWDAGHAPGAVHIPLGDLPARVGELPQVDGPLAVTCKAGGRSARAVAWLSQQGYDVVNVDGGMGAWSAAGKPMESASGETPRVK</sequence>
<proteinExistence type="predicted"/>
<dbReference type="AlphaFoldDB" id="A0A542DZ15"/>
<evidence type="ECO:0000259" key="1">
    <source>
        <dbReference type="PROSITE" id="PS50206"/>
    </source>
</evidence>